<evidence type="ECO:0000256" key="1">
    <source>
        <dbReference type="ARBA" id="ARBA00001947"/>
    </source>
</evidence>
<evidence type="ECO:0000256" key="4">
    <source>
        <dbReference type="ARBA" id="ARBA00012053"/>
    </source>
</evidence>
<dbReference type="Proteomes" id="UP001378592">
    <property type="component" value="Unassembled WGS sequence"/>
</dbReference>
<dbReference type="NCBIfam" id="NF006762">
    <property type="entry name" value="PRK09283.1"/>
    <property type="match status" value="1"/>
</dbReference>
<evidence type="ECO:0000256" key="5">
    <source>
        <dbReference type="ARBA" id="ARBA00020771"/>
    </source>
</evidence>
<dbReference type="PANTHER" id="PTHR11458:SF0">
    <property type="entry name" value="DELTA-AMINOLEVULINIC ACID DEHYDRATASE"/>
    <property type="match status" value="1"/>
</dbReference>
<keyword evidence="7" id="KW-0862">Zinc</keyword>
<evidence type="ECO:0000313" key="20">
    <source>
        <dbReference type="Proteomes" id="UP001378592"/>
    </source>
</evidence>
<evidence type="ECO:0000256" key="13">
    <source>
        <dbReference type="ARBA" id="ARBA00047651"/>
    </source>
</evidence>
<dbReference type="GO" id="GO:0005829">
    <property type="term" value="C:cytosol"/>
    <property type="evidence" value="ECO:0007669"/>
    <property type="project" value="TreeGrafter"/>
</dbReference>
<dbReference type="GO" id="GO:0004655">
    <property type="term" value="F:porphobilinogen synthase activity"/>
    <property type="evidence" value="ECO:0007669"/>
    <property type="project" value="UniProtKB-EC"/>
</dbReference>
<keyword evidence="9 16" id="KW-0456">Lyase</keyword>
<evidence type="ECO:0000256" key="3">
    <source>
        <dbReference type="ARBA" id="ARBA00008055"/>
    </source>
</evidence>
<evidence type="ECO:0000313" key="18">
    <source>
        <dbReference type="EMBL" id="KAK7793949.1"/>
    </source>
</evidence>
<keyword evidence="20" id="KW-1185">Reference proteome</keyword>
<reference evidence="18 20" key="1">
    <citation type="submission" date="2024-03" db="EMBL/GenBank/DDBJ databases">
        <title>The genome assembly and annotation of the cricket Gryllus longicercus Weissman &amp; Gray.</title>
        <authorList>
            <person name="Szrajer S."/>
            <person name="Gray D."/>
            <person name="Ylla G."/>
        </authorList>
    </citation>
    <scope>NUCLEOTIDE SEQUENCE [LARGE SCALE GENOMIC DNA]</scope>
    <source>
        <strain evidence="18">DAG 2021-001</strain>
        <tissue evidence="18">Whole body minus gut</tissue>
    </source>
</reference>
<feature type="binding site" evidence="15">
    <location>
        <position position="321"/>
    </location>
    <ligand>
        <name>5-aminolevulinate</name>
        <dbReference type="ChEBI" id="CHEBI:356416"/>
        <label>2</label>
    </ligand>
</feature>
<feature type="binding site" evidence="15">
    <location>
        <position position="282"/>
    </location>
    <ligand>
        <name>5-aminolevulinate</name>
        <dbReference type="ChEBI" id="CHEBI:356416"/>
        <label>2</label>
    </ligand>
</feature>
<comment type="cofactor">
    <cofactor evidence="1">
        <name>Zn(2+)</name>
        <dbReference type="ChEBI" id="CHEBI:29105"/>
    </cofactor>
</comment>
<dbReference type="AlphaFoldDB" id="A0AAN9VF53"/>
<dbReference type="Pfam" id="PF00490">
    <property type="entry name" value="ALAD"/>
    <property type="match status" value="1"/>
</dbReference>
<protein>
    <recommendedName>
        <fullName evidence="5 16">Delta-aminolevulinic acid dehydratase</fullName>
        <ecNumber evidence="4 16">4.2.1.24</ecNumber>
    </recommendedName>
</protein>
<keyword evidence="8" id="KW-0350">Heme biosynthesis</keyword>
<evidence type="ECO:0000256" key="11">
    <source>
        <dbReference type="ARBA" id="ARBA00025628"/>
    </source>
</evidence>
<organism evidence="18 20">
    <name type="scientific">Gryllus longicercus</name>
    <dbReference type="NCBI Taxonomy" id="2509291"/>
    <lineage>
        <taxon>Eukaryota</taxon>
        <taxon>Metazoa</taxon>
        <taxon>Ecdysozoa</taxon>
        <taxon>Arthropoda</taxon>
        <taxon>Hexapoda</taxon>
        <taxon>Insecta</taxon>
        <taxon>Pterygota</taxon>
        <taxon>Neoptera</taxon>
        <taxon>Polyneoptera</taxon>
        <taxon>Orthoptera</taxon>
        <taxon>Ensifera</taxon>
        <taxon>Gryllidea</taxon>
        <taxon>Grylloidea</taxon>
        <taxon>Gryllidae</taxon>
        <taxon>Gryllinae</taxon>
        <taxon>Gryllus</taxon>
    </lineage>
</organism>
<comment type="subunit">
    <text evidence="12">Homooctamer; active form. Homohexamer; low activity form.</text>
</comment>
<dbReference type="InterPro" id="IPR013785">
    <property type="entry name" value="Aldolase_TIM"/>
</dbReference>
<evidence type="ECO:0000256" key="10">
    <source>
        <dbReference type="ARBA" id="ARBA00023244"/>
    </source>
</evidence>
<feature type="binding site" evidence="15">
    <location>
        <position position="212"/>
    </location>
    <ligand>
        <name>5-aminolevulinate</name>
        <dbReference type="ChEBI" id="CHEBI:356416"/>
        <label>1</label>
    </ligand>
</feature>
<dbReference type="SUPFAM" id="SSF51569">
    <property type="entry name" value="Aldolase"/>
    <property type="match status" value="1"/>
</dbReference>
<gene>
    <name evidence="19" type="ORF">R5R35_003791</name>
    <name evidence="18" type="ORF">R5R35_005817</name>
</gene>
<dbReference type="GO" id="GO:0008270">
    <property type="term" value="F:zinc ion binding"/>
    <property type="evidence" value="ECO:0007669"/>
    <property type="project" value="TreeGrafter"/>
</dbReference>
<evidence type="ECO:0000256" key="16">
    <source>
        <dbReference type="RuleBase" id="RU000515"/>
    </source>
</evidence>
<dbReference type="EMBL" id="JAZDUA010000354">
    <property type="protein sequence ID" value="KAK7793949.1"/>
    <property type="molecule type" value="Genomic_DNA"/>
</dbReference>
<feature type="active site" description="Schiff-base intermediate with substrate" evidence="14">
    <location>
        <position position="255"/>
    </location>
</feature>
<feature type="active site" description="Schiff-base intermediate with substrate" evidence="14">
    <location>
        <position position="202"/>
    </location>
</feature>
<accession>A0AAN9VF53</accession>
<dbReference type="PANTHER" id="PTHR11458">
    <property type="entry name" value="DELTA-AMINOLEVULINIC ACID DEHYDRATASE"/>
    <property type="match status" value="1"/>
</dbReference>
<dbReference type="GO" id="GO:0006783">
    <property type="term" value="P:heme biosynthetic process"/>
    <property type="evidence" value="ECO:0007669"/>
    <property type="project" value="UniProtKB-KW"/>
</dbReference>
<comment type="caution">
    <text evidence="18">The sequence shown here is derived from an EMBL/GenBank/DDBJ whole genome shotgun (WGS) entry which is preliminary data.</text>
</comment>
<evidence type="ECO:0000256" key="12">
    <source>
        <dbReference type="ARBA" id="ARBA00025861"/>
    </source>
</evidence>
<keyword evidence="10 16" id="KW-0627">Porphyrin biosynthesis</keyword>
<dbReference type="Gene3D" id="3.20.20.70">
    <property type="entry name" value="Aldolase class I"/>
    <property type="match status" value="1"/>
</dbReference>
<evidence type="ECO:0000256" key="6">
    <source>
        <dbReference type="ARBA" id="ARBA00022723"/>
    </source>
</evidence>
<dbReference type="FunFam" id="3.20.20.70:FF:000048">
    <property type="entry name" value="Delta-aminolevulinic acid dehydratase"/>
    <property type="match status" value="1"/>
</dbReference>
<dbReference type="InterPro" id="IPR030656">
    <property type="entry name" value="ALAD_AS"/>
</dbReference>
<proteinExistence type="inferred from homology"/>
<feature type="binding site" evidence="15">
    <location>
        <position position="224"/>
    </location>
    <ligand>
        <name>5-aminolevulinate</name>
        <dbReference type="ChEBI" id="CHEBI:356416"/>
        <label>1</label>
    </ligand>
</feature>
<evidence type="ECO:0000256" key="8">
    <source>
        <dbReference type="ARBA" id="ARBA00023133"/>
    </source>
</evidence>
<evidence type="ECO:0000256" key="14">
    <source>
        <dbReference type="PIRSR" id="PIRSR001415-1"/>
    </source>
</evidence>
<sequence>MMSKGMEAKHVLHSGYFHPVLRAWQCPNVTIKPENLMFPLFVTDKHEPTPVASLPGVSRYGVSNLKEVLQPLIAKGLSSVLLFGVSENLVKDNSGSGADAEQNPVISAIKSLRRWFPELIIACDVCLCAYTSHGHCGILKDGVIANEESIARLAQVAVNYAKAGADIVAPSDMMDGRVGAIKRGLAAAGYGNRVAVLSYSAKFCSSLYGPFRDAAKSAPSFGDRSRYQLPPGARGLAQRAVQRDVEEGCDMLMVKPGLAYLDIVRQTKDLFPQYPLFVYQVSGEYAMLVHGARAGALDLRAALEEILLSMRRAGADCIITYFTPMVLDWLSRSKL</sequence>
<evidence type="ECO:0000256" key="17">
    <source>
        <dbReference type="RuleBase" id="RU004161"/>
    </source>
</evidence>
<evidence type="ECO:0000256" key="2">
    <source>
        <dbReference type="ARBA" id="ARBA00004694"/>
    </source>
</evidence>
<comment type="catalytic activity">
    <reaction evidence="13 16">
        <text>2 5-aminolevulinate = porphobilinogen + 2 H2O + H(+)</text>
        <dbReference type="Rhea" id="RHEA:24064"/>
        <dbReference type="ChEBI" id="CHEBI:15377"/>
        <dbReference type="ChEBI" id="CHEBI:15378"/>
        <dbReference type="ChEBI" id="CHEBI:58126"/>
        <dbReference type="ChEBI" id="CHEBI:356416"/>
        <dbReference type="EC" id="4.2.1.24"/>
    </reaction>
</comment>
<name>A0AAN9VF53_9ORTH</name>
<comment type="function">
    <text evidence="11">Catalyzes an early step in the biosynthesis of tetrapyrroles. Binds two molecules of 5-aminolevulinate per subunit, each at a distinct site, and catalyzes their condensation to form porphobilinogen.</text>
</comment>
<keyword evidence="6" id="KW-0479">Metal-binding</keyword>
<dbReference type="InterPro" id="IPR001731">
    <property type="entry name" value="ALAD"/>
</dbReference>
<dbReference type="PROSITE" id="PS00169">
    <property type="entry name" value="D_ALA_DEHYDRATASE"/>
    <property type="match status" value="1"/>
</dbReference>
<comment type="pathway">
    <text evidence="2">Porphyrin-containing compound metabolism; protoporphyrin-IX biosynthesis; coproporphyrinogen-III from 5-aminolevulinate: step 1/4.</text>
</comment>
<comment type="similarity">
    <text evidence="3 17">Belongs to the ALAD family.</text>
</comment>
<evidence type="ECO:0000256" key="15">
    <source>
        <dbReference type="PIRSR" id="PIRSR001415-2"/>
    </source>
</evidence>
<evidence type="ECO:0000256" key="7">
    <source>
        <dbReference type="ARBA" id="ARBA00022833"/>
    </source>
</evidence>
<dbReference type="EC" id="4.2.1.24" evidence="4 16"/>
<dbReference type="PRINTS" id="PR00144">
    <property type="entry name" value="DALDHYDRTASE"/>
</dbReference>
<evidence type="ECO:0000313" key="19">
    <source>
        <dbReference type="EMBL" id="KAK7794608.1"/>
    </source>
</evidence>
<dbReference type="SMART" id="SM01004">
    <property type="entry name" value="ALAD"/>
    <property type="match status" value="1"/>
</dbReference>
<evidence type="ECO:0000256" key="9">
    <source>
        <dbReference type="ARBA" id="ARBA00023239"/>
    </source>
</evidence>
<dbReference type="PIRSF" id="PIRSF001415">
    <property type="entry name" value="Porphbilin_synth"/>
    <property type="match status" value="1"/>
</dbReference>
<dbReference type="EMBL" id="JAZDUA010000327">
    <property type="protein sequence ID" value="KAK7794608.1"/>
    <property type="molecule type" value="Genomic_DNA"/>
</dbReference>